<dbReference type="EMBL" id="NJHN03000017">
    <property type="protein sequence ID" value="KAH9425655.1"/>
    <property type="molecule type" value="Genomic_DNA"/>
</dbReference>
<reference evidence="1 2" key="2">
    <citation type="journal article" date="2022" name="Mol. Biol. Evol.">
        <title>Comparative Genomics Reveals Insights into the Divergent Evolution of Astigmatic Mites and Household Pest Adaptations.</title>
        <authorList>
            <person name="Xiong Q."/>
            <person name="Wan A.T."/>
            <person name="Liu X."/>
            <person name="Fung C.S."/>
            <person name="Xiao X."/>
            <person name="Malainual N."/>
            <person name="Hou J."/>
            <person name="Wang L."/>
            <person name="Wang M."/>
            <person name="Yang K.Y."/>
            <person name="Cui Y."/>
            <person name="Leung E.L."/>
            <person name="Nong W."/>
            <person name="Shin S.K."/>
            <person name="Au S.W."/>
            <person name="Jeong K.Y."/>
            <person name="Chew F.T."/>
            <person name="Hui J.H."/>
            <person name="Leung T.F."/>
            <person name="Tungtrongchitr A."/>
            <person name="Zhong N."/>
            <person name="Liu Z."/>
            <person name="Tsui S.K."/>
        </authorList>
    </citation>
    <scope>NUCLEOTIDE SEQUENCE [LARGE SCALE GENOMIC DNA]</scope>
    <source>
        <strain evidence="1">Derp</strain>
    </source>
</reference>
<keyword evidence="2" id="KW-1185">Reference proteome</keyword>
<protein>
    <submittedName>
        <fullName evidence="1">Uncharacterized protein</fullName>
    </submittedName>
</protein>
<comment type="caution">
    <text evidence="1">The sequence shown here is derived from an EMBL/GenBank/DDBJ whole genome shotgun (WGS) entry which is preliminary data.</text>
</comment>
<reference evidence="1 2" key="1">
    <citation type="journal article" date="2018" name="J. Allergy Clin. Immunol.">
        <title>High-quality assembly of Dermatophagoides pteronyssinus genome and transcriptome reveals a wide range of novel allergens.</title>
        <authorList>
            <person name="Liu X.Y."/>
            <person name="Yang K.Y."/>
            <person name="Wang M.Q."/>
            <person name="Kwok J.S."/>
            <person name="Zeng X."/>
            <person name="Yang Z."/>
            <person name="Xiao X.J."/>
            <person name="Lau C.P."/>
            <person name="Li Y."/>
            <person name="Huang Z.M."/>
            <person name="Ba J.G."/>
            <person name="Yim A.K."/>
            <person name="Ouyang C.Y."/>
            <person name="Ngai S.M."/>
            <person name="Chan T.F."/>
            <person name="Leung E.L."/>
            <person name="Liu L."/>
            <person name="Liu Z.G."/>
            <person name="Tsui S.K."/>
        </authorList>
    </citation>
    <scope>NUCLEOTIDE SEQUENCE [LARGE SCALE GENOMIC DNA]</scope>
    <source>
        <strain evidence="1">Derp</strain>
    </source>
</reference>
<gene>
    <name evidence="1" type="ORF">DERP_004871</name>
</gene>
<name>A0ABQ8JT79_DERPT</name>
<evidence type="ECO:0000313" key="1">
    <source>
        <dbReference type="EMBL" id="KAH9425655.1"/>
    </source>
</evidence>
<dbReference type="Proteomes" id="UP000887458">
    <property type="component" value="Unassembled WGS sequence"/>
</dbReference>
<organism evidence="1 2">
    <name type="scientific">Dermatophagoides pteronyssinus</name>
    <name type="common">European house dust mite</name>
    <dbReference type="NCBI Taxonomy" id="6956"/>
    <lineage>
        <taxon>Eukaryota</taxon>
        <taxon>Metazoa</taxon>
        <taxon>Ecdysozoa</taxon>
        <taxon>Arthropoda</taxon>
        <taxon>Chelicerata</taxon>
        <taxon>Arachnida</taxon>
        <taxon>Acari</taxon>
        <taxon>Acariformes</taxon>
        <taxon>Sarcoptiformes</taxon>
        <taxon>Astigmata</taxon>
        <taxon>Psoroptidia</taxon>
        <taxon>Analgoidea</taxon>
        <taxon>Pyroglyphidae</taxon>
        <taxon>Dermatophagoidinae</taxon>
        <taxon>Dermatophagoides</taxon>
    </lineage>
</organism>
<sequence length="121" mass="13424">MAICKAVLPSWSTKFASTSRLINVSTTSAMPQLQAMCSCNTFEKINHNERNQLVRLTGVCPSQSSLPWPSVPGLRIACISQPLCIRNMAARWLFSSNARCSNVWLNPPSVDWCQPFGSQSY</sequence>
<proteinExistence type="predicted"/>
<evidence type="ECO:0000313" key="2">
    <source>
        <dbReference type="Proteomes" id="UP000887458"/>
    </source>
</evidence>
<accession>A0ABQ8JT79</accession>